<dbReference type="Pfam" id="PF01300">
    <property type="entry name" value="Sua5_yciO_yrdC"/>
    <property type="match status" value="1"/>
</dbReference>
<feature type="binding site" evidence="14">
    <location>
        <position position="176"/>
    </location>
    <ligand>
        <name>L-threonine</name>
        <dbReference type="ChEBI" id="CHEBI:57926"/>
    </ligand>
</feature>
<dbReference type="RefSeq" id="WP_085783836.1">
    <property type="nucleotide sequence ID" value="NZ_CP008743.1"/>
</dbReference>
<dbReference type="PIRSF" id="PIRSF004930">
    <property type="entry name" value="Tln_factor_SUA5"/>
    <property type="match status" value="1"/>
</dbReference>
<dbReference type="PANTHER" id="PTHR17490">
    <property type="entry name" value="SUA5"/>
    <property type="match status" value="1"/>
</dbReference>
<evidence type="ECO:0000256" key="13">
    <source>
        <dbReference type="PIRNR" id="PIRNR004930"/>
    </source>
</evidence>
<comment type="catalytic activity">
    <reaction evidence="12 13">
        <text>L-threonine + hydrogencarbonate + ATP = L-threonylcarbamoyladenylate + diphosphate + H2O</text>
        <dbReference type="Rhea" id="RHEA:36407"/>
        <dbReference type="ChEBI" id="CHEBI:15377"/>
        <dbReference type="ChEBI" id="CHEBI:17544"/>
        <dbReference type="ChEBI" id="CHEBI:30616"/>
        <dbReference type="ChEBI" id="CHEBI:33019"/>
        <dbReference type="ChEBI" id="CHEBI:57926"/>
        <dbReference type="ChEBI" id="CHEBI:73682"/>
        <dbReference type="EC" id="2.7.7.87"/>
    </reaction>
</comment>
<dbReference type="GO" id="GO:0008033">
    <property type="term" value="P:tRNA processing"/>
    <property type="evidence" value="ECO:0007669"/>
    <property type="project" value="UniProtKB-KW"/>
</dbReference>
<dbReference type="KEGG" id="naf:GQ61_02885"/>
<feature type="binding site" evidence="14">
    <location>
        <position position="190"/>
    </location>
    <ligand>
        <name>ATP</name>
        <dbReference type="ChEBI" id="CHEBI:30616"/>
    </ligand>
</feature>
<comment type="function">
    <text evidence="13">Required for the formation of a threonylcarbamoyl group on adenosine at position 37 (t(6)A37) in tRNAs that read codons beginning with adenine.</text>
</comment>
<dbReference type="OrthoDB" id="9814580at2"/>
<dbReference type="AlphaFoldDB" id="A0A1W6N3T8"/>
<evidence type="ECO:0000256" key="10">
    <source>
        <dbReference type="ARBA" id="ARBA00022840"/>
    </source>
</evidence>
<evidence type="ECO:0000313" key="16">
    <source>
        <dbReference type="EMBL" id="ARN84441.1"/>
    </source>
</evidence>
<feature type="binding site" evidence="14">
    <location>
        <position position="27"/>
    </location>
    <ligand>
        <name>L-threonine</name>
        <dbReference type="ChEBI" id="CHEBI:57926"/>
    </ligand>
</feature>
<dbReference type="InterPro" id="IPR050156">
    <property type="entry name" value="TC-AMP_synthase_SUA5"/>
</dbReference>
<keyword evidence="17" id="KW-1185">Reference proteome</keyword>
<comment type="similarity">
    <text evidence="2 13">Belongs to the SUA5 family.</text>
</comment>
<feature type="binding site" evidence="14">
    <location>
        <position position="50"/>
    </location>
    <ligand>
        <name>ATP</name>
        <dbReference type="ChEBI" id="CHEBI:30616"/>
    </ligand>
</feature>
<dbReference type="EMBL" id="CP008743">
    <property type="protein sequence ID" value="ARN84441.1"/>
    <property type="molecule type" value="Genomic_DNA"/>
</dbReference>
<dbReference type="GO" id="GO:0061710">
    <property type="term" value="F:L-threonylcarbamoyladenylate synthase"/>
    <property type="evidence" value="ECO:0007669"/>
    <property type="project" value="UniProtKB-EC"/>
</dbReference>
<dbReference type="Proteomes" id="UP000237351">
    <property type="component" value="Chromosome"/>
</dbReference>
<evidence type="ECO:0000256" key="8">
    <source>
        <dbReference type="ARBA" id="ARBA00022695"/>
    </source>
</evidence>
<evidence type="ECO:0000259" key="15">
    <source>
        <dbReference type="PROSITE" id="PS51163"/>
    </source>
</evidence>
<dbReference type="GO" id="GO:0003725">
    <property type="term" value="F:double-stranded RNA binding"/>
    <property type="evidence" value="ECO:0007669"/>
    <property type="project" value="UniProtKB-UniRule"/>
</dbReference>
<evidence type="ECO:0000256" key="3">
    <source>
        <dbReference type="ARBA" id="ARBA00012584"/>
    </source>
</evidence>
<protein>
    <recommendedName>
        <fullName evidence="4 13">Threonylcarbamoyl-AMP synthase</fullName>
        <shortName evidence="13">TC-AMP synthase</shortName>
        <ecNumber evidence="3 13">2.7.7.87</ecNumber>
    </recommendedName>
    <alternativeName>
        <fullName evidence="11 13">L-threonylcarbamoyladenylate synthase</fullName>
    </alternativeName>
</protein>
<dbReference type="GO" id="GO:0000049">
    <property type="term" value="F:tRNA binding"/>
    <property type="evidence" value="ECO:0007669"/>
    <property type="project" value="TreeGrafter"/>
</dbReference>
<dbReference type="STRING" id="1414854.GQ61_02885"/>
<dbReference type="NCBIfam" id="TIGR00057">
    <property type="entry name" value="L-threonylcarbamoyladenylate synthase"/>
    <property type="match status" value="1"/>
</dbReference>
<evidence type="ECO:0000256" key="12">
    <source>
        <dbReference type="ARBA" id="ARBA00048366"/>
    </source>
</evidence>
<organism evidence="16 17">
    <name type="scientific">Candidatus Nucleicultrix amoebiphila FS5</name>
    <dbReference type="NCBI Taxonomy" id="1414854"/>
    <lineage>
        <taxon>Bacteria</taxon>
        <taxon>Pseudomonadati</taxon>
        <taxon>Pseudomonadota</taxon>
        <taxon>Alphaproteobacteria</taxon>
        <taxon>Holosporales</taxon>
        <taxon>Candidatus Nucleicultricaceae</taxon>
        <taxon>Candidatus Nucleicultrix</taxon>
    </lineage>
</organism>
<keyword evidence="8 13" id="KW-0548">Nucleotidyltransferase</keyword>
<feature type="binding site" evidence="14">
    <location>
        <position position="144"/>
    </location>
    <ligand>
        <name>ATP</name>
        <dbReference type="ChEBI" id="CHEBI:30616"/>
    </ligand>
</feature>
<keyword evidence="10 13" id="KW-0067">ATP-binding</keyword>
<dbReference type="InterPro" id="IPR038385">
    <property type="entry name" value="Sua5/YwlC_C"/>
</dbReference>
<dbReference type="InterPro" id="IPR006070">
    <property type="entry name" value="Sua5-like_dom"/>
</dbReference>
<evidence type="ECO:0000313" key="17">
    <source>
        <dbReference type="Proteomes" id="UP000237351"/>
    </source>
</evidence>
<feature type="binding site" evidence="14">
    <location>
        <position position="134"/>
    </location>
    <ligand>
        <name>L-threonine</name>
        <dbReference type="ChEBI" id="CHEBI:57926"/>
    </ligand>
</feature>
<dbReference type="EC" id="2.7.7.87" evidence="3 13"/>
<evidence type="ECO:0000256" key="7">
    <source>
        <dbReference type="ARBA" id="ARBA00022694"/>
    </source>
</evidence>
<feature type="binding site" evidence="14">
    <location>
        <position position="110"/>
    </location>
    <ligand>
        <name>ATP</name>
        <dbReference type="ChEBI" id="CHEBI:30616"/>
    </ligand>
</feature>
<name>A0A1W6N3T8_9PROT</name>
<feature type="binding site" evidence="14">
    <location>
        <position position="54"/>
    </location>
    <ligand>
        <name>ATP</name>
        <dbReference type="ChEBI" id="CHEBI:30616"/>
    </ligand>
</feature>
<feature type="binding site" evidence="14">
    <location>
        <position position="227"/>
    </location>
    <ligand>
        <name>ATP</name>
        <dbReference type="ChEBI" id="CHEBI:30616"/>
    </ligand>
</feature>
<evidence type="ECO:0000256" key="2">
    <source>
        <dbReference type="ARBA" id="ARBA00007663"/>
    </source>
</evidence>
<dbReference type="Gene3D" id="3.40.50.11030">
    <property type="entry name" value="Threonylcarbamoyl-AMP synthase, C-terminal domain"/>
    <property type="match status" value="1"/>
</dbReference>
<dbReference type="InterPro" id="IPR005145">
    <property type="entry name" value="Sua5_C"/>
</dbReference>
<dbReference type="Gene3D" id="3.90.870.10">
    <property type="entry name" value="DHBP synthase"/>
    <property type="match status" value="1"/>
</dbReference>
<keyword evidence="9 13" id="KW-0547">Nucleotide-binding</keyword>
<evidence type="ECO:0000256" key="9">
    <source>
        <dbReference type="ARBA" id="ARBA00022741"/>
    </source>
</evidence>
<comment type="subcellular location">
    <subcellularLocation>
        <location evidence="1 13">Cytoplasm</location>
    </subcellularLocation>
</comment>
<dbReference type="InterPro" id="IPR017945">
    <property type="entry name" value="DHBP_synth_RibB-like_a/b_dom"/>
</dbReference>
<proteinExistence type="inferred from homology"/>
<dbReference type="PANTHER" id="PTHR17490:SF16">
    <property type="entry name" value="THREONYLCARBAMOYL-AMP SYNTHASE"/>
    <property type="match status" value="1"/>
</dbReference>
<dbReference type="PROSITE" id="PS51163">
    <property type="entry name" value="YRDC"/>
    <property type="match status" value="1"/>
</dbReference>
<evidence type="ECO:0000256" key="6">
    <source>
        <dbReference type="ARBA" id="ARBA00022679"/>
    </source>
</evidence>
<feature type="binding site" evidence="14">
    <location>
        <position position="136"/>
    </location>
    <ligand>
        <name>ATP</name>
        <dbReference type="ChEBI" id="CHEBI:30616"/>
    </ligand>
</feature>
<evidence type="ECO:0000256" key="4">
    <source>
        <dbReference type="ARBA" id="ARBA00015492"/>
    </source>
</evidence>
<feature type="domain" description="YrdC-like" evidence="15">
    <location>
        <begin position="5"/>
        <end position="194"/>
    </location>
</feature>
<dbReference type="GO" id="GO:0005737">
    <property type="term" value="C:cytoplasm"/>
    <property type="evidence" value="ECO:0007669"/>
    <property type="project" value="UniProtKB-SubCell"/>
</dbReference>
<keyword evidence="5 13" id="KW-0963">Cytoplasm</keyword>
<gene>
    <name evidence="16" type="ORF">GQ61_02885</name>
</gene>
<accession>A0A1W6N3T8</accession>
<evidence type="ECO:0000256" key="5">
    <source>
        <dbReference type="ARBA" id="ARBA00022490"/>
    </source>
</evidence>
<evidence type="ECO:0000256" key="11">
    <source>
        <dbReference type="ARBA" id="ARBA00029774"/>
    </source>
</evidence>
<keyword evidence="7 13" id="KW-0819">tRNA processing</keyword>
<keyword evidence="6 13" id="KW-0808">Transferase</keyword>
<evidence type="ECO:0000256" key="1">
    <source>
        <dbReference type="ARBA" id="ARBA00004496"/>
    </source>
</evidence>
<feature type="binding site" evidence="14">
    <location>
        <position position="59"/>
    </location>
    <ligand>
        <name>ATP</name>
        <dbReference type="ChEBI" id="CHEBI:30616"/>
    </ligand>
</feature>
<dbReference type="SUPFAM" id="SSF55821">
    <property type="entry name" value="YrdC/RibB"/>
    <property type="match status" value="1"/>
</dbReference>
<dbReference type="InterPro" id="IPR010923">
    <property type="entry name" value="T(6)A37_SUA5"/>
</dbReference>
<dbReference type="Pfam" id="PF03481">
    <property type="entry name" value="Sua5_C"/>
    <property type="match status" value="1"/>
</dbReference>
<sequence length="315" mass="34074">MPEISTDLDLAVHYLKDGALVALPTETVYGVAGDATNDKAVANIFALKKRPEFNPLIIHYPHITFMNQDVEITELAKKLANAFWPGPLTLVLPRRQESKISFLASAGLDTLAVRIPSHPMTLQILRNFGKPVAAPSANPSSKVSPTSAQHVFDSFKNNPLLPLIIDGGACHVGIESTIIDLTVPIPKLLRPGKITAEEIKNLTGIVLENQSHSKSNPKAPGQLKVHYAPHIPLYLNCTAPKKDQALLAFGPHIPKGAAYSLNLSPSGNLNEAATNLFAMIRLLDNDRYASIAVMPIPKEGLGHAINDRLKRAAQE</sequence>
<dbReference type="GO" id="GO:0005524">
    <property type="term" value="F:ATP binding"/>
    <property type="evidence" value="ECO:0007669"/>
    <property type="project" value="UniProtKB-UniRule"/>
</dbReference>
<feature type="binding site" evidence="14">
    <location>
        <position position="114"/>
    </location>
    <ligand>
        <name>L-threonine</name>
        <dbReference type="ChEBI" id="CHEBI:57926"/>
    </ligand>
</feature>
<dbReference type="GO" id="GO:0006450">
    <property type="term" value="P:regulation of translational fidelity"/>
    <property type="evidence" value="ECO:0007669"/>
    <property type="project" value="TreeGrafter"/>
</dbReference>
<evidence type="ECO:0000256" key="14">
    <source>
        <dbReference type="PIRSR" id="PIRSR004930-1"/>
    </source>
</evidence>
<reference evidence="16 17" key="1">
    <citation type="submission" date="2014-06" db="EMBL/GenBank/DDBJ databases">
        <title>The genome of the endonuclear symbiont Nucleicultrix amoebiphila.</title>
        <authorList>
            <person name="Schulz F."/>
            <person name="Horn M."/>
        </authorList>
    </citation>
    <scope>NUCLEOTIDE SEQUENCE [LARGE SCALE GENOMIC DNA]</scope>
    <source>
        <strain evidence="16 17">FS5</strain>
    </source>
</reference>